<feature type="domain" description="Sulfatase N-terminal" evidence="10">
    <location>
        <begin position="300"/>
        <end position="576"/>
    </location>
</feature>
<keyword evidence="5 9" id="KW-0472">Membrane</keyword>
<evidence type="ECO:0000256" key="2">
    <source>
        <dbReference type="ARBA" id="ARBA00022475"/>
    </source>
</evidence>
<feature type="transmembrane region" description="Helical" evidence="9">
    <location>
        <begin position="64"/>
        <end position="81"/>
    </location>
</feature>
<comment type="caution">
    <text evidence="11">The sequence shown here is derived from an EMBL/GenBank/DDBJ whole genome shotgun (WGS) entry which is preliminary data.</text>
</comment>
<feature type="binding site" evidence="8">
    <location>
        <position position="523"/>
    </location>
    <ligand>
        <name>Mn(2+)</name>
        <dbReference type="ChEBI" id="CHEBI:29035"/>
    </ligand>
</feature>
<feature type="transmembrane region" description="Helical" evidence="9">
    <location>
        <begin position="139"/>
        <end position="164"/>
    </location>
</feature>
<dbReference type="SUPFAM" id="SSF53649">
    <property type="entry name" value="Alkaline phosphatase-like"/>
    <property type="match status" value="1"/>
</dbReference>
<dbReference type="InterPro" id="IPR000917">
    <property type="entry name" value="Sulfatase_N"/>
</dbReference>
<evidence type="ECO:0000256" key="5">
    <source>
        <dbReference type="ARBA" id="ARBA00023136"/>
    </source>
</evidence>
<dbReference type="InterPro" id="IPR017850">
    <property type="entry name" value="Alkaline_phosphatase_core_sf"/>
</dbReference>
<feature type="transmembrane region" description="Helical" evidence="9">
    <location>
        <begin position="185"/>
        <end position="204"/>
    </location>
</feature>
<dbReference type="EMBL" id="LSZO01000192">
    <property type="protein sequence ID" value="KXU35701.1"/>
    <property type="molecule type" value="Genomic_DNA"/>
</dbReference>
<dbReference type="Gene3D" id="3.40.720.10">
    <property type="entry name" value="Alkaline Phosphatase, subunit A"/>
    <property type="match status" value="1"/>
</dbReference>
<evidence type="ECO:0000256" key="6">
    <source>
        <dbReference type="PIRSR" id="PIRSR005091-1"/>
    </source>
</evidence>
<evidence type="ECO:0000256" key="1">
    <source>
        <dbReference type="ARBA" id="ARBA00004651"/>
    </source>
</evidence>
<dbReference type="PANTHER" id="PTHR47371">
    <property type="entry name" value="LIPOTEICHOIC ACID SYNTHASE"/>
    <property type="match status" value="1"/>
</dbReference>
<sequence>MSLMEKPSKRNALTAHLLFMALTLCSFLLLLSLLRGLLLWFNQDLIGAATANDLIQAFVNGLRFDLRLCVYIALPLSLSILCRPLMLRRGWQLIWLGFCAVSVILLGMIELNFYQEFHQRLNALVFQYLQEDPKTVLSMLWHGFPVVKLLLALALISAIVIFLLRRADKASRPISSENNASRPALLLQHSLVFVLCVVLSVLAARGTLRQGPPLRWGDAFTSESVFANHLGLNGALSLWTAAKARYLDDNKRHRPAMPQQQATALTRQMLLSAQDELIDQDSAVVRRVFTPPADGRLAVKNVVVILMESFAAHFVGALGSDAGITPEFDKLAKEGLLFTNFFSNGTHTHQGLFASMACFPNLPGFEYLMQMPEGSHHFSGLPQLLSPRGYEDFYVYNGDFAWDNQQGFFRNQGMSRFIGRYDFKNPVVFDPTWGVADQDMFDRGAEEIARQKPPFYALLQTLSNHTPYPLPDPLPVDKITDKGSLNDHLTAMRYADWALGQFFEKVRKLPQFNQTLFVLLGDHGFAAHEQLTEMDLFRHHIAMLMIAPGIQQRFGKTIDTVGSQVDMVPTIMGRLGQPVTHQCWGRDLLSLPAEDQGFAVIKPSGSDQTVALIKGKQMLVQPVDEAPRGYQIELGAHPQANKAELPNEWRDQLAAYLQSATQSLLENTTGAQKSSAAE</sequence>
<dbReference type="PANTHER" id="PTHR47371:SF3">
    <property type="entry name" value="PHOSPHOGLYCEROL TRANSFERASE I"/>
    <property type="match status" value="1"/>
</dbReference>
<dbReference type="RefSeq" id="WP_068392165.1">
    <property type="nucleotide sequence ID" value="NZ_LSZO01000192.1"/>
</dbReference>
<dbReference type="GO" id="GO:0046872">
    <property type="term" value="F:metal ion binding"/>
    <property type="evidence" value="ECO:0007669"/>
    <property type="project" value="UniProtKB-KW"/>
</dbReference>
<name>A0A139SMD1_9GAMM</name>
<keyword evidence="7" id="KW-0479">Metal-binding</keyword>
<evidence type="ECO:0000313" key="12">
    <source>
        <dbReference type="Proteomes" id="UP000072660"/>
    </source>
</evidence>
<proteinExistence type="predicted"/>
<dbReference type="GO" id="GO:0005886">
    <property type="term" value="C:plasma membrane"/>
    <property type="evidence" value="ECO:0007669"/>
    <property type="project" value="UniProtKB-SubCell"/>
</dbReference>
<keyword evidence="12" id="KW-1185">Reference proteome</keyword>
<dbReference type="CDD" id="cd16015">
    <property type="entry name" value="LTA_synthase"/>
    <property type="match status" value="1"/>
</dbReference>
<keyword evidence="2" id="KW-1003">Cell membrane</keyword>
<evidence type="ECO:0000256" key="8">
    <source>
        <dbReference type="PIRSR" id="PIRSR005091-3"/>
    </source>
</evidence>
<evidence type="ECO:0000259" key="10">
    <source>
        <dbReference type="Pfam" id="PF00884"/>
    </source>
</evidence>
<feature type="binding site" evidence="7">
    <location>
        <position position="465"/>
    </location>
    <ligand>
        <name>substrate</name>
    </ligand>
</feature>
<dbReference type="AlphaFoldDB" id="A0A139SMD1"/>
<dbReference type="Proteomes" id="UP000072660">
    <property type="component" value="Unassembled WGS sequence"/>
</dbReference>
<reference evidence="11 12" key="1">
    <citation type="submission" date="2016-02" db="EMBL/GenBank/DDBJ databases">
        <authorList>
            <person name="Wen L."/>
            <person name="He K."/>
            <person name="Yang H."/>
        </authorList>
    </citation>
    <scope>NUCLEOTIDE SEQUENCE [LARGE SCALE GENOMIC DNA]</scope>
    <source>
        <strain evidence="11 12">CV58</strain>
    </source>
</reference>
<feature type="binding site" evidence="8">
    <location>
        <position position="308"/>
    </location>
    <ligand>
        <name>Mn(2+)</name>
        <dbReference type="ChEBI" id="CHEBI:29035"/>
    </ligand>
</feature>
<evidence type="ECO:0000256" key="7">
    <source>
        <dbReference type="PIRSR" id="PIRSR005091-2"/>
    </source>
</evidence>
<keyword evidence="7" id="KW-0464">Manganese</keyword>
<feature type="transmembrane region" description="Helical" evidence="9">
    <location>
        <begin position="93"/>
        <end position="114"/>
    </location>
</feature>
<dbReference type="InterPro" id="IPR050448">
    <property type="entry name" value="OpgB/LTA_synthase_biosynth"/>
</dbReference>
<organism evidence="11 12">
    <name type="scientific">Ventosimonas gracilis</name>
    <dbReference type="NCBI Taxonomy" id="1680762"/>
    <lineage>
        <taxon>Bacteria</taxon>
        <taxon>Pseudomonadati</taxon>
        <taxon>Pseudomonadota</taxon>
        <taxon>Gammaproteobacteria</taxon>
        <taxon>Pseudomonadales</taxon>
        <taxon>Ventosimonadaceae</taxon>
        <taxon>Ventosimonas</taxon>
    </lineage>
</organism>
<feature type="active site" evidence="6">
    <location>
        <position position="348"/>
    </location>
</feature>
<dbReference type="Gene3D" id="3.30.1120.80">
    <property type="match status" value="1"/>
</dbReference>
<evidence type="ECO:0000256" key="4">
    <source>
        <dbReference type="ARBA" id="ARBA00022989"/>
    </source>
</evidence>
<dbReference type="InterPro" id="IPR012160">
    <property type="entry name" value="LtaS-like"/>
</dbReference>
<keyword evidence="3 9" id="KW-0812">Transmembrane</keyword>
<comment type="subcellular location">
    <subcellularLocation>
        <location evidence="1">Cell membrane</location>
        <topology evidence="1">Multi-pass membrane protein</topology>
    </subcellularLocation>
</comment>
<protein>
    <recommendedName>
        <fullName evidence="10">Sulfatase N-terminal domain-containing protein</fullName>
    </recommendedName>
</protein>
<feature type="binding site" evidence="8">
    <location>
        <position position="348"/>
    </location>
    <ligand>
        <name>Mn(2+)</name>
        <dbReference type="ChEBI" id="CHEBI:29035"/>
    </ligand>
</feature>
<gene>
    <name evidence="11" type="ORF">AXE65_05855</name>
</gene>
<accession>A0A139SMD1</accession>
<evidence type="ECO:0000256" key="3">
    <source>
        <dbReference type="ARBA" id="ARBA00022692"/>
    </source>
</evidence>
<evidence type="ECO:0000256" key="9">
    <source>
        <dbReference type="SAM" id="Phobius"/>
    </source>
</evidence>
<dbReference type="OrthoDB" id="9760224at2"/>
<dbReference type="Pfam" id="PF00884">
    <property type="entry name" value="Sulfatase"/>
    <property type="match status" value="1"/>
</dbReference>
<dbReference type="PIRSF" id="PIRSF005091">
    <property type="entry name" value="Mmb_sulf_HI1246"/>
    <property type="match status" value="1"/>
</dbReference>
<feature type="binding site" evidence="8">
    <location>
        <position position="522"/>
    </location>
    <ligand>
        <name>Mn(2+)</name>
        <dbReference type="ChEBI" id="CHEBI:29035"/>
    </ligand>
</feature>
<evidence type="ECO:0000313" key="11">
    <source>
        <dbReference type="EMBL" id="KXU35701.1"/>
    </source>
</evidence>
<feature type="transmembrane region" description="Helical" evidence="9">
    <location>
        <begin position="12"/>
        <end position="34"/>
    </location>
</feature>
<keyword evidence="4 9" id="KW-1133">Transmembrane helix</keyword>